<dbReference type="AlphaFoldDB" id="A0A381WFU8"/>
<gene>
    <name evidence="1" type="ORF">METZ01_LOCUS103792</name>
</gene>
<feature type="non-terminal residue" evidence="1">
    <location>
        <position position="241"/>
    </location>
</feature>
<sequence>MRRVAILLMLILLFTDMAPFLEGEVTDTFLISDEQFETVRIDFTGPERNNSAKLEFPATHIRSASMSITGAEFDGSYPEGVELQVRNSFWRYDDQGYGALGQQRTFSTGSQAKGAVFHGEGTQEVELLLPADADLQSATIDITGYPYATGDLQPYKLGSSDTNGGSISQTPDVLREADGDLHVVWRDDGDLESRLINVDAIIYRGQDDGVWQSPKLVASTTSIYDYPQIVQDDGIIWIAWL</sequence>
<proteinExistence type="predicted"/>
<organism evidence="1">
    <name type="scientific">marine metagenome</name>
    <dbReference type="NCBI Taxonomy" id="408172"/>
    <lineage>
        <taxon>unclassified sequences</taxon>
        <taxon>metagenomes</taxon>
        <taxon>ecological metagenomes</taxon>
    </lineage>
</organism>
<evidence type="ECO:0000313" key="1">
    <source>
        <dbReference type="EMBL" id="SVA50938.1"/>
    </source>
</evidence>
<reference evidence="1" key="1">
    <citation type="submission" date="2018-05" db="EMBL/GenBank/DDBJ databases">
        <authorList>
            <person name="Lanie J.A."/>
            <person name="Ng W.-L."/>
            <person name="Kazmierczak K.M."/>
            <person name="Andrzejewski T.M."/>
            <person name="Davidsen T.M."/>
            <person name="Wayne K.J."/>
            <person name="Tettelin H."/>
            <person name="Glass J.I."/>
            <person name="Rusch D."/>
            <person name="Podicherti R."/>
            <person name="Tsui H.-C.T."/>
            <person name="Winkler M.E."/>
        </authorList>
    </citation>
    <scope>NUCLEOTIDE SEQUENCE</scope>
</reference>
<protein>
    <submittedName>
        <fullName evidence="1">Uncharacterized protein</fullName>
    </submittedName>
</protein>
<dbReference type="EMBL" id="UINC01011559">
    <property type="protein sequence ID" value="SVA50938.1"/>
    <property type="molecule type" value="Genomic_DNA"/>
</dbReference>
<name>A0A381WFU8_9ZZZZ</name>
<accession>A0A381WFU8</accession>